<dbReference type="Proteomes" id="UP000502721">
    <property type="component" value="Segment"/>
</dbReference>
<keyword evidence="2" id="KW-1185">Reference proteome</keyword>
<evidence type="ECO:0000313" key="1">
    <source>
        <dbReference type="EMBL" id="AOT85475.1"/>
    </source>
</evidence>
<proteinExistence type="predicted"/>
<protein>
    <submittedName>
        <fullName evidence="1">Cyun5</fullName>
    </submittedName>
</protein>
<sequence length="71" mass="8317">MQCYVLKIKTKKQMQKLTFNNVQLQAELNHSKERLLDAHVNLNAAKHEIDVLKQTITNMSTYINNVKQTFN</sequence>
<evidence type="ECO:0000313" key="2">
    <source>
        <dbReference type="Proteomes" id="UP000502721"/>
    </source>
</evidence>
<organism evidence="1 2">
    <name type="scientific">Cyclophragma undans nucleopolyhedrovirus</name>
    <dbReference type="NCBI Taxonomy" id="1906244"/>
    <lineage>
        <taxon>Viruses</taxon>
        <taxon>Viruses incertae sedis</taxon>
        <taxon>Naldaviricetes</taxon>
        <taxon>Lefavirales</taxon>
        <taxon>Baculoviridae</taxon>
        <taxon>Alphabaculovirus</taxon>
        <taxon>Alphabaculovirus cycundantis</taxon>
    </lineage>
</organism>
<dbReference type="RefSeq" id="YP_010086607.1">
    <property type="nucleotide sequence ID" value="NC_055467.1"/>
</dbReference>
<dbReference type="GeneID" id="65101825"/>
<dbReference type="KEGG" id="vg:65101825"/>
<name>A0A288QA57_9ABAC</name>
<dbReference type="EMBL" id="KT957089">
    <property type="protein sequence ID" value="AOT85475.1"/>
    <property type="molecule type" value="Genomic_DNA"/>
</dbReference>
<accession>A0A288QA57</accession>
<reference evidence="1" key="1">
    <citation type="submission" date="2018-05" db="EMBL/GenBank/DDBJ databases">
        <title>Genome sequence and analysis of Cyclophragma undans nucleopolyhedrovirus: a distinct group I alphabaculovirus.</title>
        <authorList>
            <person name="Zhu Z."/>
            <person name="Yin F."/>
            <person name="Liu X."/>
            <person name="Hou D."/>
            <person name="Wang J."/>
            <person name="Zhang L."/>
            <person name="Arif B."/>
            <person name="Wang H."/>
            <person name="Deng F."/>
            <person name="Hu Z."/>
        </authorList>
    </citation>
    <scope>NUCLEOTIDE SEQUENCE [LARGE SCALE GENOMIC DNA]</scope>
    <source>
        <strain evidence="1">Whiov</strain>
    </source>
</reference>